<name>A0ACC5XYI4_9TELE</name>
<protein>
    <submittedName>
        <fullName evidence="1">Uncharacterized protein</fullName>
    </submittedName>
</protein>
<keyword evidence="2" id="KW-1185">Reference proteome</keyword>
<dbReference type="Proteomes" id="UP000830395">
    <property type="component" value="Chromosome 1"/>
</dbReference>
<feature type="non-terminal residue" evidence="1">
    <location>
        <position position="1"/>
    </location>
</feature>
<accession>A0ACC5XYI4</accession>
<evidence type="ECO:0000313" key="1">
    <source>
        <dbReference type="EMBL" id="MCJ8728442.1"/>
    </source>
</evidence>
<dbReference type="EMBL" id="CM040975">
    <property type="protein sequence ID" value="MCJ8728442.1"/>
    <property type="molecule type" value="Genomic_DNA"/>
</dbReference>
<proteinExistence type="predicted"/>
<gene>
    <name evidence="1" type="ORF">PDJAM_G00004580</name>
</gene>
<sequence>SYSLSLCLSLSLSLSHTHTHTRVIFAGSTFEKAAASSLGAASSGQGEGALSLQLHQHRRLEDAFHAEALRSGETRSSREQRRPRGPCDSHSSSPYKDAKMDSEGDENRAERCNGNP</sequence>
<reference evidence="1" key="1">
    <citation type="submission" date="2020-02" db="EMBL/GenBank/DDBJ databases">
        <title>Genome sequencing of the panga catfish, Pangasius djambal.</title>
        <authorList>
            <person name="Wen M."/>
            <person name="Zahm M."/>
            <person name="Roques C."/>
            <person name="Cabau C."/>
            <person name="Klopp C."/>
            <person name="Donnadieu C."/>
            <person name="Jouanno E."/>
            <person name="Avarre J.-C."/>
            <person name="Campet M."/>
            <person name="Ha T."/>
            <person name="Dugue R."/>
            <person name="Lampietro C."/>
            <person name="Louis A."/>
            <person name="Herpin A."/>
            <person name="Echchiki A."/>
            <person name="Berthelot C."/>
            <person name="Parey E."/>
            <person name="Roest-Crollius H."/>
            <person name="Braasch I."/>
            <person name="Postlethwait J.H."/>
            <person name="Bobe J."/>
            <person name="Montfort J."/>
            <person name="Bouchez O."/>
            <person name="Begum T."/>
            <person name="Schartl M."/>
            <person name="Gustiano R."/>
            <person name="Guiguen Y."/>
        </authorList>
    </citation>
    <scope>NUCLEOTIDE SEQUENCE</scope>
    <source>
        <strain evidence="1">Pdj_M5554</strain>
    </source>
</reference>
<evidence type="ECO:0000313" key="2">
    <source>
        <dbReference type="Proteomes" id="UP000830395"/>
    </source>
</evidence>
<feature type="non-terminal residue" evidence="1">
    <location>
        <position position="116"/>
    </location>
</feature>
<comment type="caution">
    <text evidence="1">The sequence shown here is derived from an EMBL/GenBank/DDBJ whole genome shotgun (WGS) entry which is preliminary data.</text>
</comment>
<organism evidence="1 2">
    <name type="scientific">Pangasius djambal</name>
    <dbReference type="NCBI Taxonomy" id="1691987"/>
    <lineage>
        <taxon>Eukaryota</taxon>
        <taxon>Metazoa</taxon>
        <taxon>Chordata</taxon>
        <taxon>Craniata</taxon>
        <taxon>Vertebrata</taxon>
        <taxon>Euteleostomi</taxon>
        <taxon>Actinopterygii</taxon>
        <taxon>Neopterygii</taxon>
        <taxon>Teleostei</taxon>
        <taxon>Ostariophysi</taxon>
        <taxon>Siluriformes</taxon>
        <taxon>Pangasiidae</taxon>
        <taxon>Pangasius</taxon>
    </lineage>
</organism>